<sequence length="181" mass="18982">MLFCLVKKDDACTKVDCGHGKCVIDSVGFGLLTHCECDAGWKTIQVGPMPIGACVVPNCNLDFSCGGKNPPTPPFTAPNFTSPGCNFVWCGDGDCALNATGTGHICQCHERAANLFDNPENICIQQCYLDGDCGHLGLLPPPPPPPSSATPGGGKNNAPYSLTKLPPVIVAIFTAIFLSRM</sequence>
<keyword evidence="2" id="KW-1185">Reference proteome</keyword>
<dbReference type="STRING" id="35608.A0A2U1LCD8"/>
<comment type="caution">
    <text evidence="1">The sequence shown here is derived from an EMBL/GenBank/DDBJ whole genome shotgun (WGS) entry which is preliminary data.</text>
</comment>
<gene>
    <name evidence="1" type="ORF">CTI12_AA504440</name>
</gene>
<evidence type="ECO:0000313" key="1">
    <source>
        <dbReference type="EMBL" id="PWA46670.1"/>
    </source>
</evidence>
<dbReference type="PANTHER" id="PTHR33881:SF17">
    <property type="entry name" value="EGF-LIKE DOMAIN-CONTAINING PROTEIN"/>
    <property type="match status" value="1"/>
</dbReference>
<evidence type="ECO:0008006" key="3">
    <source>
        <dbReference type="Google" id="ProtNLM"/>
    </source>
</evidence>
<name>A0A2U1LCD8_ARTAN</name>
<organism evidence="1 2">
    <name type="scientific">Artemisia annua</name>
    <name type="common">Sweet wormwood</name>
    <dbReference type="NCBI Taxonomy" id="35608"/>
    <lineage>
        <taxon>Eukaryota</taxon>
        <taxon>Viridiplantae</taxon>
        <taxon>Streptophyta</taxon>
        <taxon>Embryophyta</taxon>
        <taxon>Tracheophyta</taxon>
        <taxon>Spermatophyta</taxon>
        <taxon>Magnoliopsida</taxon>
        <taxon>eudicotyledons</taxon>
        <taxon>Gunneridae</taxon>
        <taxon>Pentapetalae</taxon>
        <taxon>asterids</taxon>
        <taxon>campanulids</taxon>
        <taxon>Asterales</taxon>
        <taxon>Asteraceae</taxon>
        <taxon>Asteroideae</taxon>
        <taxon>Anthemideae</taxon>
        <taxon>Artemisiinae</taxon>
        <taxon>Artemisia</taxon>
    </lineage>
</organism>
<reference evidence="1 2" key="1">
    <citation type="journal article" date="2018" name="Mol. Plant">
        <title>The genome of Artemisia annua provides insight into the evolution of Asteraceae family and artemisinin biosynthesis.</title>
        <authorList>
            <person name="Shen Q."/>
            <person name="Zhang L."/>
            <person name="Liao Z."/>
            <person name="Wang S."/>
            <person name="Yan T."/>
            <person name="Shi P."/>
            <person name="Liu M."/>
            <person name="Fu X."/>
            <person name="Pan Q."/>
            <person name="Wang Y."/>
            <person name="Lv Z."/>
            <person name="Lu X."/>
            <person name="Zhang F."/>
            <person name="Jiang W."/>
            <person name="Ma Y."/>
            <person name="Chen M."/>
            <person name="Hao X."/>
            <person name="Li L."/>
            <person name="Tang Y."/>
            <person name="Lv G."/>
            <person name="Zhou Y."/>
            <person name="Sun X."/>
            <person name="Brodelius P.E."/>
            <person name="Rose J.K.C."/>
            <person name="Tang K."/>
        </authorList>
    </citation>
    <scope>NUCLEOTIDE SEQUENCE [LARGE SCALE GENOMIC DNA]</scope>
    <source>
        <strain evidence="2">cv. Huhao1</strain>
        <tissue evidence="1">Leaf</tissue>
    </source>
</reference>
<dbReference type="OrthoDB" id="1933729at2759"/>
<dbReference type="Proteomes" id="UP000245207">
    <property type="component" value="Unassembled WGS sequence"/>
</dbReference>
<dbReference type="PANTHER" id="PTHR33881">
    <property type="entry name" value="NEUROGENIC LOCUS NOTCH-LIKE PROTEIN"/>
    <property type="match status" value="1"/>
</dbReference>
<dbReference type="EMBL" id="PKPP01010168">
    <property type="protein sequence ID" value="PWA46670.1"/>
    <property type="molecule type" value="Genomic_DNA"/>
</dbReference>
<protein>
    <recommendedName>
        <fullName evidence="3">EGF-like domain-containing protein</fullName>
    </recommendedName>
</protein>
<accession>A0A2U1LCD8</accession>
<proteinExistence type="predicted"/>
<dbReference type="AlphaFoldDB" id="A0A2U1LCD8"/>
<evidence type="ECO:0000313" key="2">
    <source>
        <dbReference type="Proteomes" id="UP000245207"/>
    </source>
</evidence>